<dbReference type="EMBL" id="BAYX01000005">
    <property type="protein sequence ID" value="GAJ93356.1"/>
    <property type="molecule type" value="Genomic_DNA"/>
</dbReference>
<dbReference type="PANTHER" id="PTHR48111:SF4">
    <property type="entry name" value="DNA-BINDING DUAL TRANSCRIPTIONAL REGULATOR OMPR"/>
    <property type="match status" value="1"/>
</dbReference>
<keyword evidence="7" id="KW-0010">Activator</keyword>
<evidence type="ECO:0000256" key="10">
    <source>
        <dbReference type="PROSITE-ProRule" id="PRU00169"/>
    </source>
</evidence>
<dbReference type="FunFam" id="3.40.50.2300:FF:000001">
    <property type="entry name" value="DNA-binding response regulator PhoB"/>
    <property type="match status" value="1"/>
</dbReference>
<evidence type="ECO:0000256" key="9">
    <source>
        <dbReference type="ARBA" id="ARBA00067337"/>
    </source>
</evidence>
<evidence type="ECO:0000256" key="6">
    <source>
        <dbReference type="ARBA" id="ARBA00023125"/>
    </source>
</evidence>
<keyword evidence="6 11" id="KW-0238">DNA-binding</keyword>
<comment type="caution">
    <text evidence="14">The sequence shown here is derived from an EMBL/GenBank/DDBJ whole genome shotgun (WGS) entry which is preliminary data.</text>
</comment>
<evidence type="ECO:0000259" key="12">
    <source>
        <dbReference type="PROSITE" id="PS50110"/>
    </source>
</evidence>
<dbReference type="PANTHER" id="PTHR48111">
    <property type="entry name" value="REGULATOR OF RPOS"/>
    <property type="match status" value="1"/>
</dbReference>
<dbReference type="FunFam" id="1.10.10.10:FF:000099">
    <property type="entry name" value="Two-component system response regulator TorR"/>
    <property type="match status" value="1"/>
</dbReference>
<evidence type="ECO:0000256" key="1">
    <source>
        <dbReference type="ARBA" id="ARBA00004496"/>
    </source>
</evidence>
<evidence type="ECO:0000256" key="8">
    <source>
        <dbReference type="ARBA" id="ARBA00023163"/>
    </source>
</evidence>
<keyword evidence="3 10" id="KW-0597">Phosphoprotein</keyword>
<keyword evidence="4" id="KW-0902">Two-component regulatory system</keyword>
<organism evidence="14 15">
    <name type="scientific">Rhizobium rhizogenes NBRC 13257</name>
    <dbReference type="NCBI Taxonomy" id="1220581"/>
    <lineage>
        <taxon>Bacteria</taxon>
        <taxon>Pseudomonadati</taxon>
        <taxon>Pseudomonadota</taxon>
        <taxon>Alphaproteobacteria</taxon>
        <taxon>Hyphomicrobiales</taxon>
        <taxon>Rhizobiaceae</taxon>
        <taxon>Rhizobium/Agrobacterium group</taxon>
        <taxon>Rhizobium</taxon>
    </lineage>
</organism>
<dbReference type="InterPro" id="IPR016032">
    <property type="entry name" value="Sig_transdc_resp-reg_C-effctor"/>
</dbReference>
<dbReference type="Gene3D" id="6.10.250.690">
    <property type="match status" value="1"/>
</dbReference>
<dbReference type="Gene3D" id="3.40.50.2300">
    <property type="match status" value="1"/>
</dbReference>
<dbReference type="InterPro" id="IPR036388">
    <property type="entry name" value="WH-like_DNA-bd_sf"/>
</dbReference>
<evidence type="ECO:0000256" key="3">
    <source>
        <dbReference type="ARBA" id="ARBA00022553"/>
    </source>
</evidence>
<feature type="modified residue" description="4-aspartylphosphate" evidence="10">
    <location>
        <position position="55"/>
    </location>
</feature>
<dbReference type="PROSITE" id="PS50110">
    <property type="entry name" value="RESPONSE_REGULATORY"/>
    <property type="match status" value="1"/>
</dbReference>
<dbReference type="GeneID" id="86852192"/>
<dbReference type="Gene3D" id="1.10.10.10">
    <property type="entry name" value="Winged helix-like DNA-binding domain superfamily/Winged helix DNA-binding domain"/>
    <property type="match status" value="1"/>
</dbReference>
<dbReference type="SUPFAM" id="SSF52172">
    <property type="entry name" value="CheY-like"/>
    <property type="match status" value="1"/>
</dbReference>
<feature type="DNA-binding region" description="OmpR/PhoB-type" evidence="11">
    <location>
        <begin position="134"/>
        <end position="234"/>
    </location>
</feature>
<accession>A0AA87U468</accession>
<name>A0AA87U468_RHIRH</name>
<dbReference type="GO" id="GO:0005829">
    <property type="term" value="C:cytosol"/>
    <property type="evidence" value="ECO:0007669"/>
    <property type="project" value="TreeGrafter"/>
</dbReference>
<dbReference type="RefSeq" id="WP_015917680.1">
    <property type="nucleotide sequence ID" value="NZ_BAYX01000005.1"/>
</dbReference>
<dbReference type="PROSITE" id="PS51755">
    <property type="entry name" value="OMPR_PHOB"/>
    <property type="match status" value="1"/>
</dbReference>
<dbReference type="AlphaFoldDB" id="A0AA87U468"/>
<proteinExistence type="predicted"/>
<dbReference type="Pfam" id="PF00072">
    <property type="entry name" value="Response_reg"/>
    <property type="match status" value="1"/>
</dbReference>
<dbReference type="Proteomes" id="UP000026941">
    <property type="component" value="Unassembled WGS sequence"/>
</dbReference>
<sequence>MQRTPHVLVVDDHKEIRDLLAKYLAKNGLRVSTANGGAEMRQQLRTATIDLVVLDIMMPGEDGLSLCRSLRQTSMVPIVLLTAVSDETDRIIGLELGADDYVTKPFNPRELLARIRALLRRANATASVTSDPDHKRYRFANWTLDVSQRSLVDASGSEAALGTAEFRLLLALVSRPGVVLTRNQLLDITAGRSAQVFDRSIDNLVSRLRRRIEDDPQQPTLIKTVWGDGYTFAGTVEEVS</sequence>
<dbReference type="Pfam" id="PF00486">
    <property type="entry name" value="Trans_reg_C"/>
    <property type="match status" value="1"/>
</dbReference>
<evidence type="ECO:0000256" key="5">
    <source>
        <dbReference type="ARBA" id="ARBA00023015"/>
    </source>
</evidence>
<dbReference type="InterPro" id="IPR001867">
    <property type="entry name" value="OmpR/PhoB-type_DNA-bd"/>
</dbReference>
<dbReference type="InterPro" id="IPR001789">
    <property type="entry name" value="Sig_transdc_resp-reg_receiver"/>
</dbReference>
<evidence type="ECO:0000256" key="11">
    <source>
        <dbReference type="PROSITE-ProRule" id="PRU01091"/>
    </source>
</evidence>
<evidence type="ECO:0000313" key="15">
    <source>
        <dbReference type="Proteomes" id="UP000026941"/>
    </source>
</evidence>
<dbReference type="SMART" id="SM00862">
    <property type="entry name" value="Trans_reg_C"/>
    <property type="match status" value="1"/>
</dbReference>
<keyword evidence="5" id="KW-0805">Transcription regulation</keyword>
<dbReference type="GO" id="GO:0000156">
    <property type="term" value="F:phosphorelay response regulator activity"/>
    <property type="evidence" value="ECO:0007669"/>
    <property type="project" value="TreeGrafter"/>
</dbReference>
<dbReference type="InterPro" id="IPR039420">
    <property type="entry name" value="WalR-like"/>
</dbReference>
<dbReference type="GO" id="GO:0006355">
    <property type="term" value="P:regulation of DNA-templated transcription"/>
    <property type="evidence" value="ECO:0007669"/>
    <property type="project" value="InterPro"/>
</dbReference>
<evidence type="ECO:0000256" key="2">
    <source>
        <dbReference type="ARBA" id="ARBA00022490"/>
    </source>
</evidence>
<dbReference type="SUPFAM" id="SSF46894">
    <property type="entry name" value="C-terminal effector domain of the bipartite response regulators"/>
    <property type="match status" value="1"/>
</dbReference>
<dbReference type="CDD" id="cd00383">
    <property type="entry name" value="trans_reg_C"/>
    <property type="match status" value="1"/>
</dbReference>
<feature type="domain" description="OmpR/PhoB-type" evidence="13">
    <location>
        <begin position="134"/>
        <end position="234"/>
    </location>
</feature>
<evidence type="ECO:0000256" key="4">
    <source>
        <dbReference type="ARBA" id="ARBA00023012"/>
    </source>
</evidence>
<feature type="domain" description="Response regulatory" evidence="12">
    <location>
        <begin position="6"/>
        <end position="119"/>
    </location>
</feature>
<keyword evidence="2" id="KW-0963">Cytoplasm</keyword>
<dbReference type="GO" id="GO:0000976">
    <property type="term" value="F:transcription cis-regulatory region binding"/>
    <property type="evidence" value="ECO:0007669"/>
    <property type="project" value="TreeGrafter"/>
</dbReference>
<evidence type="ECO:0000313" key="14">
    <source>
        <dbReference type="EMBL" id="GAJ93356.1"/>
    </source>
</evidence>
<comment type="subcellular location">
    <subcellularLocation>
        <location evidence="1">Cytoplasm</location>
    </subcellularLocation>
</comment>
<evidence type="ECO:0000259" key="13">
    <source>
        <dbReference type="PROSITE" id="PS51755"/>
    </source>
</evidence>
<dbReference type="SMART" id="SM00448">
    <property type="entry name" value="REC"/>
    <property type="match status" value="1"/>
</dbReference>
<dbReference type="GO" id="GO:0032993">
    <property type="term" value="C:protein-DNA complex"/>
    <property type="evidence" value="ECO:0007669"/>
    <property type="project" value="TreeGrafter"/>
</dbReference>
<evidence type="ECO:0000256" key="7">
    <source>
        <dbReference type="ARBA" id="ARBA00023159"/>
    </source>
</evidence>
<protein>
    <recommendedName>
        <fullName evidence="9">Regulatory protein VirG</fullName>
    </recommendedName>
</protein>
<gene>
    <name evidence="14" type="ORF">RRH01S_05_04310</name>
</gene>
<dbReference type="InterPro" id="IPR011006">
    <property type="entry name" value="CheY-like_superfamily"/>
</dbReference>
<keyword evidence="8" id="KW-0804">Transcription</keyword>
<reference evidence="14 15" key="1">
    <citation type="submission" date="2014-05" db="EMBL/GenBank/DDBJ databases">
        <title>Whole genome shotgun sequence of Rhizobium rhizogenes NBRC 13257.</title>
        <authorList>
            <person name="Katano-Makiyama Y."/>
            <person name="Hosoyama A."/>
            <person name="Hashimoto M."/>
            <person name="Hosoyama Y."/>
            <person name="Noguchi M."/>
            <person name="Tsuchikane K."/>
            <person name="Kimura A."/>
            <person name="Ohji S."/>
            <person name="Ichikawa N."/>
            <person name="Yamazoe A."/>
            <person name="Fujita N."/>
        </authorList>
    </citation>
    <scope>NUCLEOTIDE SEQUENCE [LARGE SCALE GENOMIC DNA]</scope>
    <source>
        <strain evidence="14 15">NBRC 13257</strain>
    </source>
</reference>